<dbReference type="EMBL" id="BDIP01008046">
    <property type="protein sequence ID" value="GIQ91623.1"/>
    <property type="molecule type" value="Genomic_DNA"/>
</dbReference>
<accession>A0A9K3D9G4</accession>
<evidence type="ECO:0000313" key="2">
    <source>
        <dbReference type="Proteomes" id="UP000265618"/>
    </source>
</evidence>
<comment type="caution">
    <text evidence="1">The sequence shown here is derived from an EMBL/GenBank/DDBJ whole genome shotgun (WGS) entry which is preliminary data.</text>
</comment>
<name>A0A9K3D9G4_9EUKA</name>
<dbReference type="AlphaFoldDB" id="A0A9K3D9G4"/>
<dbReference type="Proteomes" id="UP000265618">
    <property type="component" value="Unassembled WGS sequence"/>
</dbReference>
<keyword evidence="2" id="KW-1185">Reference proteome</keyword>
<reference evidence="1 2" key="1">
    <citation type="journal article" date="2018" name="PLoS ONE">
        <title>The draft genome of Kipferlia bialata reveals reductive genome evolution in fornicate parasites.</title>
        <authorList>
            <person name="Tanifuji G."/>
            <person name="Takabayashi S."/>
            <person name="Kume K."/>
            <person name="Takagi M."/>
            <person name="Nakayama T."/>
            <person name="Kamikawa R."/>
            <person name="Inagaki Y."/>
            <person name="Hashimoto T."/>
        </authorList>
    </citation>
    <scope>NUCLEOTIDE SEQUENCE [LARGE SCALE GENOMIC DNA]</scope>
    <source>
        <strain evidence="1">NY0173</strain>
    </source>
</reference>
<organism evidence="1 2">
    <name type="scientific">Kipferlia bialata</name>
    <dbReference type="NCBI Taxonomy" id="797122"/>
    <lineage>
        <taxon>Eukaryota</taxon>
        <taxon>Metamonada</taxon>
        <taxon>Carpediemonas-like organisms</taxon>
        <taxon>Kipferlia</taxon>
    </lineage>
</organism>
<sequence length="94" mass="10183">MEVDGTGVVLVKEEGGPAPTPAVANPNGHFFSKDAKDISRHYSGHQTAASSTERAQSTIYMVCGMDQRPLLPFCAFEYIPTCITPVYWCSGSRV</sequence>
<evidence type="ECO:0000313" key="1">
    <source>
        <dbReference type="EMBL" id="GIQ91623.1"/>
    </source>
</evidence>
<gene>
    <name evidence="1" type="ORF">KIPB_014966</name>
</gene>
<protein>
    <submittedName>
        <fullName evidence="1">Uncharacterized protein</fullName>
    </submittedName>
</protein>
<proteinExistence type="predicted"/>